<feature type="compositionally biased region" description="Polar residues" evidence="1">
    <location>
        <begin position="637"/>
        <end position="652"/>
    </location>
</feature>
<reference evidence="2 3" key="1">
    <citation type="submission" date="2015-01" db="EMBL/GenBank/DDBJ databases">
        <title>The Genome Sequence of Exophiala sideris CBS121828.</title>
        <authorList>
            <consortium name="The Broad Institute Genomics Platform"/>
            <person name="Cuomo C."/>
            <person name="de Hoog S."/>
            <person name="Gorbushina A."/>
            <person name="Stielow B."/>
            <person name="Teixiera M."/>
            <person name="Abouelleil A."/>
            <person name="Chapman S.B."/>
            <person name="Priest M."/>
            <person name="Young S.K."/>
            <person name="Wortman J."/>
            <person name="Nusbaum C."/>
            <person name="Birren B."/>
        </authorList>
    </citation>
    <scope>NUCLEOTIDE SEQUENCE [LARGE SCALE GENOMIC DNA]</scope>
    <source>
        <strain evidence="2 3">CBS 121828</strain>
    </source>
</reference>
<feature type="compositionally biased region" description="Polar residues" evidence="1">
    <location>
        <begin position="692"/>
        <end position="709"/>
    </location>
</feature>
<dbReference type="AlphaFoldDB" id="A0A0D1YJA1"/>
<accession>A0A0D1YJA1</accession>
<feature type="compositionally biased region" description="Low complexity" evidence="1">
    <location>
        <begin position="711"/>
        <end position="724"/>
    </location>
</feature>
<evidence type="ECO:0000256" key="1">
    <source>
        <dbReference type="SAM" id="MobiDB-lite"/>
    </source>
</evidence>
<feature type="compositionally biased region" description="Basic and acidic residues" evidence="1">
    <location>
        <begin position="928"/>
        <end position="939"/>
    </location>
</feature>
<gene>
    <name evidence="2" type="ORF">PV11_08519</name>
</gene>
<dbReference type="OrthoDB" id="4121287at2759"/>
<feature type="region of interest" description="Disordered" evidence="1">
    <location>
        <begin position="320"/>
        <end position="344"/>
    </location>
</feature>
<sequence length="979" mass="107855">MRLRKTITIPTRFEEEDPLPPKSRNGTRPTYPALLKEQVIHFNPNHPPASFPSLSLKAKDASDHVQIETESECSFHDSCSGREGLPADILGDINDPQISSDEHEPVLYPNTNLPLDKAYNLARDDEFDEQDDPTLVDMVPPPLHDPNDTSISEQDEVHLMDYYPSTWNALPLSLQSHLYIVLSQKYSRKSVSKVLGLTESEFDEIQKAIRLRSLHPASLSEIWEYANQLSNSIPGLPASTSIDVNTLNECMDYMIFASNYAFAFESEVRNARNFLASRGIASDLLGTWLPDPSEPEGSQCLVNVPGILGRASLPAIDVHDDSGYSSMSEGDRDVSHTQGYSSLSTGTSRLELDADKYAHERGFAQAERPEFVNAHSHLSGRSRKMGHLGTLLTTKPARHPLSIVTKPDESPGQGGNGAEAMELDSSFDFDASVAREYAFDPDSTLVLVQEDMTDVAQSVVRDTEVQRNSSCRETSAEDIPEQCGTSTARSRNTPLVAVEEASEDTTMPGRPNPHHLVLRIQNKDGLARIMRKEPKSTDSHNSAHTKEPELPAYPSDYDKHRSAEVAPLRPLNVNTKMSSFSKALIESALHASKEITTSSKSKYLPFLAFGTPTKPVSLPTFLNKRKASQTDIFPASPKTQRTLTHSQLSSPRNPIVTEEDNHFNLRHSQAKQSWTPRTSSSRTSSEISTPTKCNVETTKFVASQSAEVHSSSRSPRSPSYSPISENEELEEFQALIRGPKAPILSIKVPTPNMELAPLKTLSSTPTPGLSLQFQQGVTLKSPALRGSGQHAAQHPSTPVSSHAAESAAEADKPSSPNEVGDLVVAPMPKIKLVVRRPSSTLDPADDATSKEAKSGPSSILQSEAREHEIEDDFTAVSTPTPNQEEESKSKPAKRARPKKEILQPEAKAQAKAPPKKRGPRGPYRKTKERLAREEQERTMQNEQDQNQAEQGAQPQQQEAQPEQAPQQEPIIRKKKAPMF</sequence>
<feature type="region of interest" description="Disordered" evidence="1">
    <location>
        <begin position="629"/>
        <end position="725"/>
    </location>
</feature>
<feature type="region of interest" description="Disordered" evidence="1">
    <location>
        <begin position="466"/>
        <end position="491"/>
    </location>
</feature>
<evidence type="ECO:0000313" key="2">
    <source>
        <dbReference type="EMBL" id="KIV81069.1"/>
    </source>
</evidence>
<feature type="region of interest" description="Disordered" evidence="1">
    <location>
        <begin position="1"/>
        <end position="28"/>
    </location>
</feature>
<dbReference type="Proteomes" id="UP000053599">
    <property type="component" value="Unassembled WGS sequence"/>
</dbReference>
<organism evidence="2 3">
    <name type="scientific">Exophiala sideris</name>
    <dbReference type="NCBI Taxonomy" id="1016849"/>
    <lineage>
        <taxon>Eukaryota</taxon>
        <taxon>Fungi</taxon>
        <taxon>Dikarya</taxon>
        <taxon>Ascomycota</taxon>
        <taxon>Pezizomycotina</taxon>
        <taxon>Eurotiomycetes</taxon>
        <taxon>Chaetothyriomycetidae</taxon>
        <taxon>Chaetothyriales</taxon>
        <taxon>Herpotrichiellaceae</taxon>
        <taxon>Exophiala</taxon>
    </lineage>
</organism>
<name>A0A0D1YJA1_9EURO</name>
<dbReference type="HOGENOM" id="CLU_303839_0_0_1"/>
<feature type="compositionally biased region" description="Low complexity" evidence="1">
    <location>
        <begin position="673"/>
        <end position="691"/>
    </location>
</feature>
<protein>
    <submittedName>
        <fullName evidence="2">Uncharacterized protein</fullName>
    </submittedName>
</protein>
<dbReference type="EMBL" id="KN846953">
    <property type="protein sequence ID" value="KIV81069.1"/>
    <property type="molecule type" value="Genomic_DNA"/>
</dbReference>
<evidence type="ECO:0000313" key="3">
    <source>
        <dbReference type="Proteomes" id="UP000053599"/>
    </source>
</evidence>
<proteinExistence type="predicted"/>
<feature type="region of interest" description="Disordered" evidence="1">
    <location>
        <begin position="533"/>
        <end position="557"/>
    </location>
</feature>
<feature type="region of interest" description="Disordered" evidence="1">
    <location>
        <begin position="785"/>
        <end position="979"/>
    </location>
</feature>
<feature type="compositionally biased region" description="Basic residues" evidence="1">
    <location>
        <begin position="913"/>
        <end position="927"/>
    </location>
</feature>
<feature type="compositionally biased region" description="Low complexity" evidence="1">
    <location>
        <begin position="940"/>
        <end position="969"/>
    </location>
</feature>